<dbReference type="CDD" id="cd00093">
    <property type="entry name" value="HTH_XRE"/>
    <property type="match status" value="1"/>
</dbReference>
<dbReference type="Pfam" id="PF18765">
    <property type="entry name" value="Polbeta"/>
    <property type="match status" value="1"/>
</dbReference>
<comment type="cofactor">
    <cofactor evidence="1">
        <name>Mg(2+)</name>
        <dbReference type="ChEBI" id="CHEBI:18420"/>
    </cofactor>
</comment>
<dbReference type="Gene3D" id="1.10.260.40">
    <property type="entry name" value="lambda repressor-like DNA-binding domains"/>
    <property type="match status" value="1"/>
</dbReference>
<sequence>MESIAALNERRAALDFTQSSVADAMGVSAPVLSRAVRGNPTQEFLDRYSDALDELSRKTTPQQIADIARPIATKHFVDELYLFGSMARGEGTAHSDVDLIYRFSPEANPPIDSWALRDDLEQAFGRNVDLVRKDYFTTPLSDRLAETQRILFVNSVTSKPMFRII</sequence>
<keyword evidence="5" id="KW-0547">Nucleotide-binding</keyword>
<reference evidence="10 12" key="2">
    <citation type="submission" date="2020-10" db="EMBL/GenBank/DDBJ databases">
        <title>Genome sequencing of Bifidobacterium eulemuris_DSMZ_100216.</title>
        <authorList>
            <person name="Kim J."/>
        </authorList>
    </citation>
    <scope>NUCLEOTIDE SEQUENCE [LARGE SCALE GENOMIC DNA]</scope>
    <source>
        <strain evidence="10 12">DSM 100216</strain>
    </source>
</reference>
<keyword evidence="3" id="KW-0548">Nucleotidyltransferase</keyword>
<dbReference type="InterPro" id="IPR052038">
    <property type="entry name" value="Type-VII_TA_antitoxin"/>
</dbReference>
<dbReference type="SUPFAM" id="SSF81301">
    <property type="entry name" value="Nucleotidyltransferase"/>
    <property type="match status" value="1"/>
</dbReference>
<keyword evidence="12" id="KW-1185">Reference proteome</keyword>
<keyword evidence="2 9" id="KW-0808">Transferase</keyword>
<accession>A0A261GCF5</accession>
<dbReference type="EMBL" id="MWWZ01000004">
    <property type="protein sequence ID" value="OZG69107.1"/>
    <property type="molecule type" value="Genomic_DNA"/>
</dbReference>
<evidence type="ECO:0000256" key="6">
    <source>
        <dbReference type="ARBA" id="ARBA00022840"/>
    </source>
</evidence>
<dbReference type="EMBL" id="CP062938">
    <property type="protein sequence ID" value="QOL31374.1"/>
    <property type="molecule type" value="Genomic_DNA"/>
</dbReference>
<dbReference type="CDD" id="cd05403">
    <property type="entry name" value="NT_KNTase_like"/>
    <property type="match status" value="1"/>
</dbReference>
<dbReference type="Pfam" id="PF01381">
    <property type="entry name" value="HTH_3"/>
    <property type="match status" value="1"/>
</dbReference>
<dbReference type="InterPro" id="IPR041633">
    <property type="entry name" value="Polbeta"/>
</dbReference>
<keyword evidence="4" id="KW-0479">Metal-binding</keyword>
<proteinExistence type="predicted"/>
<evidence type="ECO:0000313" key="11">
    <source>
        <dbReference type="Proteomes" id="UP000216057"/>
    </source>
</evidence>
<feature type="domain" description="HTH cro/C1-type" evidence="8">
    <location>
        <begin position="7"/>
        <end position="64"/>
    </location>
</feature>
<protein>
    <submittedName>
        <fullName evidence="10">Nucleotidyltransferase domain-containing protein</fullName>
    </submittedName>
    <submittedName>
        <fullName evidence="9">Nucleotidyltransferase family protein</fullName>
    </submittedName>
</protein>
<evidence type="ECO:0000259" key="8">
    <source>
        <dbReference type="PROSITE" id="PS50943"/>
    </source>
</evidence>
<dbReference type="PANTHER" id="PTHR33571">
    <property type="entry name" value="SSL8005 PROTEIN"/>
    <property type="match status" value="1"/>
</dbReference>
<evidence type="ECO:0000313" key="9">
    <source>
        <dbReference type="EMBL" id="OZG69107.1"/>
    </source>
</evidence>
<dbReference type="SUPFAM" id="SSF47413">
    <property type="entry name" value="lambda repressor-like DNA-binding domains"/>
    <property type="match status" value="1"/>
</dbReference>
<evidence type="ECO:0000313" key="12">
    <source>
        <dbReference type="Proteomes" id="UP000593943"/>
    </source>
</evidence>
<dbReference type="KEGG" id="beu:BE0216_02040"/>
<dbReference type="PANTHER" id="PTHR33571:SF12">
    <property type="entry name" value="BSL3053 PROTEIN"/>
    <property type="match status" value="1"/>
</dbReference>
<dbReference type="Gene3D" id="3.30.460.10">
    <property type="entry name" value="Beta Polymerase, domain 2"/>
    <property type="match status" value="1"/>
</dbReference>
<dbReference type="GO" id="GO:0003677">
    <property type="term" value="F:DNA binding"/>
    <property type="evidence" value="ECO:0007669"/>
    <property type="project" value="InterPro"/>
</dbReference>
<dbReference type="GO" id="GO:0005524">
    <property type="term" value="F:ATP binding"/>
    <property type="evidence" value="ECO:0007669"/>
    <property type="project" value="UniProtKB-KW"/>
</dbReference>
<evidence type="ECO:0000256" key="5">
    <source>
        <dbReference type="ARBA" id="ARBA00022741"/>
    </source>
</evidence>
<dbReference type="GO" id="GO:0016779">
    <property type="term" value="F:nucleotidyltransferase activity"/>
    <property type="evidence" value="ECO:0007669"/>
    <property type="project" value="UniProtKB-KW"/>
</dbReference>
<organism evidence="9 11">
    <name type="scientific">Bifidobacterium eulemuris</name>
    <dbReference type="NCBI Taxonomy" id="1765219"/>
    <lineage>
        <taxon>Bacteria</taxon>
        <taxon>Bacillati</taxon>
        <taxon>Actinomycetota</taxon>
        <taxon>Actinomycetes</taxon>
        <taxon>Bifidobacteriales</taxon>
        <taxon>Bifidobacteriaceae</taxon>
        <taxon>Bifidobacterium</taxon>
    </lineage>
</organism>
<dbReference type="RefSeq" id="WP_094636151.1">
    <property type="nucleotide sequence ID" value="NZ_CP062938.1"/>
</dbReference>
<gene>
    <name evidence="10" type="ORF">BE0216_02040</name>
    <name evidence="9" type="ORF">BEUL_0513</name>
</gene>
<dbReference type="GO" id="GO:0046872">
    <property type="term" value="F:metal ion binding"/>
    <property type="evidence" value="ECO:0007669"/>
    <property type="project" value="UniProtKB-KW"/>
</dbReference>
<dbReference type="AlphaFoldDB" id="A0A261GCF5"/>
<dbReference type="PROSITE" id="PS50943">
    <property type="entry name" value="HTH_CROC1"/>
    <property type="match status" value="1"/>
</dbReference>
<keyword evidence="7" id="KW-0460">Magnesium</keyword>
<name>A0A261GCF5_9BIFI</name>
<evidence type="ECO:0000256" key="1">
    <source>
        <dbReference type="ARBA" id="ARBA00001946"/>
    </source>
</evidence>
<dbReference type="InterPro" id="IPR001387">
    <property type="entry name" value="Cro/C1-type_HTH"/>
</dbReference>
<dbReference type="SMART" id="SM00530">
    <property type="entry name" value="HTH_XRE"/>
    <property type="match status" value="1"/>
</dbReference>
<dbReference type="Proteomes" id="UP000216057">
    <property type="component" value="Unassembled WGS sequence"/>
</dbReference>
<evidence type="ECO:0000313" key="10">
    <source>
        <dbReference type="EMBL" id="QOL31374.1"/>
    </source>
</evidence>
<evidence type="ECO:0000256" key="3">
    <source>
        <dbReference type="ARBA" id="ARBA00022695"/>
    </source>
</evidence>
<evidence type="ECO:0000256" key="7">
    <source>
        <dbReference type="ARBA" id="ARBA00022842"/>
    </source>
</evidence>
<dbReference type="InterPro" id="IPR043519">
    <property type="entry name" value="NT_sf"/>
</dbReference>
<evidence type="ECO:0000256" key="2">
    <source>
        <dbReference type="ARBA" id="ARBA00022679"/>
    </source>
</evidence>
<dbReference type="Proteomes" id="UP000593943">
    <property type="component" value="Chromosome"/>
</dbReference>
<keyword evidence="6" id="KW-0067">ATP-binding</keyword>
<dbReference type="InterPro" id="IPR010982">
    <property type="entry name" value="Lambda_DNA-bd_dom_sf"/>
</dbReference>
<evidence type="ECO:0000256" key="4">
    <source>
        <dbReference type="ARBA" id="ARBA00022723"/>
    </source>
</evidence>
<reference evidence="9 11" key="1">
    <citation type="journal article" date="2017" name="BMC Genomics">
        <title>Comparative genomic and phylogenomic analyses of the Bifidobacteriaceae family.</title>
        <authorList>
            <person name="Lugli G.A."/>
            <person name="Milani C."/>
            <person name="Turroni F."/>
            <person name="Duranti S."/>
            <person name="Mancabelli L."/>
            <person name="Mangifesta M."/>
            <person name="Ferrario C."/>
            <person name="Modesto M."/>
            <person name="Mattarelli P."/>
            <person name="Jiri K."/>
            <person name="van Sinderen D."/>
            <person name="Ventura M."/>
        </authorList>
    </citation>
    <scope>NUCLEOTIDE SEQUENCE [LARGE SCALE GENOMIC DNA]</scope>
    <source>
        <strain evidence="9 11">DSM 100216</strain>
    </source>
</reference>
<dbReference type="OrthoDB" id="9803128at2"/>